<comment type="caution">
    <text evidence="1">The sequence shown here is derived from an EMBL/GenBank/DDBJ whole genome shotgun (WGS) entry which is preliminary data.</text>
</comment>
<gene>
    <name evidence="1" type="ORF">BDR25DRAFT_359669</name>
</gene>
<dbReference type="EMBL" id="MU003525">
    <property type="protein sequence ID" value="KAF2466300.1"/>
    <property type="molecule type" value="Genomic_DNA"/>
</dbReference>
<reference evidence="1" key="1">
    <citation type="journal article" date="2020" name="Stud. Mycol.">
        <title>101 Dothideomycetes genomes: a test case for predicting lifestyles and emergence of pathogens.</title>
        <authorList>
            <person name="Haridas S."/>
            <person name="Albert R."/>
            <person name="Binder M."/>
            <person name="Bloem J."/>
            <person name="Labutti K."/>
            <person name="Salamov A."/>
            <person name="Andreopoulos B."/>
            <person name="Baker S."/>
            <person name="Barry K."/>
            <person name="Bills G."/>
            <person name="Bluhm B."/>
            <person name="Cannon C."/>
            <person name="Castanera R."/>
            <person name="Culley D."/>
            <person name="Daum C."/>
            <person name="Ezra D."/>
            <person name="Gonzalez J."/>
            <person name="Henrissat B."/>
            <person name="Kuo A."/>
            <person name="Liang C."/>
            <person name="Lipzen A."/>
            <person name="Lutzoni F."/>
            <person name="Magnuson J."/>
            <person name="Mondo S."/>
            <person name="Nolan M."/>
            <person name="Ohm R."/>
            <person name="Pangilinan J."/>
            <person name="Park H.-J."/>
            <person name="Ramirez L."/>
            <person name="Alfaro M."/>
            <person name="Sun H."/>
            <person name="Tritt A."/>
            <person name="Yoshinaga Y."/>
            <person name="Zwiers L.-H."/>
            <person name="Turgeon B."/>
            <person name="Goodwin S."/>
            <person name="Spatafora J."/>
            <person name="Crous P."/>
            <person name="Grigoriev I."/>
        </authorList>
    </citation>
    <scope>NUCLEOTIDE SEQUENCE</scope>
    <source>
        <strain evidence="1">ATCC 200398</strain>
    </source>
</reference>
<proteinExistence type="predicted"/>
<dbReference type="Proteomes" id="UP000799755">
    <property type="component" value="Unassembled WGS sequence"/>
</dbReference>
<evidence type="ECO:0000313" key="2">
    <source>
        <dbReference type="Proteomes" id="UP000799755"/>
    </source>
</evidence>
<keyword evidence="2" id="KW-1185">Reference proteome</keyword>
<protein>
    <submittedName>
        <fullName evidence="1">Uncharacterized protein</fullName>
    </submittedName>
</protein>
<organism evidence="1 2">
    <name type="scientific">Lindgomyces ingoldianus</name>
    <dbReference type="NCBI Taxonomy" id="673940"/>
    <lineage>
        <taxon>Eukaryota</taxon>
        <taxon>Fungi</taxon>
        <taxon>Dikarya</taxon>
        <taxon>Ascomycota</taxon>
        <taxon>Pezizomycotina</taxon>
        <taxon>Dothideomycetes</taxon>
        <taxon>Pleosporomycetidae</taxon>
        <taxon>Pleosporales</taxon>
        <taxon>Lindgomycetaceae</taxon>
        <taxon>Lindgomyces</taxon>
    </lineage>
</organism>
<evidence type="ECO:0000313" key="1">
    <source>
        <dbReference type="EMBL" id="KAF2466300.1"/>
    </source>
</evidence>
<accession>A0ACB6QIG2</accession>
<sequence>MEARRVRKLPNYQFLGAFAYWLFRVDCSDVDQLGPNVQNALHRPCRNAKVLPIIKQTVSANNTRGVSRSIFVQRWGIQEIRSIHRLTAGIFTGIEYVGWEFSGTPHLRFCKQIFTRLNFGSVGSYQITPTAPDTLGSPFYPNSNGLRGEDGSNGPEIGHFMGCNRTGSLMQDGHTKASSSFWY</sequence>
<name>A0ACB6QIG2_9PLEO</name>